<dbReference type="PANTHER" id="PTHR41521:SF4">
    <property type="entry name" value="BLR0684 PROTEIN"/>
    <property type="match status" value="1"/>
</dbReference>
<evidence type="ECO:0000313" key="3">
    <source>
        <dbReference type="Proteomes" id="UP000838672"/>
    </source>
</evidence>
<reference evidence="2" key="1">
    <citation type="submission" date="2021-11" db="EMBL/GenBank/DDBJ databases">
        <authorList>
            <person name="Rodrigo-Torres L."/>
            <person name="Arahal R. D."/>
            <person name="Lucena T."/>
        </authorList>
    </citation>
    <scope>NUCLEOTIDE SEQUENCE</scope>
    <source>
        <strain evidence="2">CECT 7929</strain>
    </source>
</reference>
<dbReference type="RefSeq" id="WP_237468693.1">
    <property type="nucleotide sequence ID" value="NZ_CAKLDI010000003.1"/>
</dbReference>
<evidence type="ECO:0000313" key="2">
    <source>
        <dbReference type="EMBL" id="CAH0536290.1"/>
    </source>
</evidence>
<name>A0ABM8ZZ65_9VIBR</name>
<gene>
    <name evidence="2" type="ORF">VST7929_03308</name>
</gene>
<dbReference type="InterPro" id="IPR011008">
    <property type="entry name" value="Dimeric_a/b-barrel"/>
</dbReference>
<accession>A0ABM8ZZ65</accession>
<evidence type="ECO:0000259" key="1">
    <source>
        <dbReference type="Pfam" id="PF07045"/>
    </source>
</evidence>
<protein>
    <recommendedName>
        <fullName evidence="1">DUF1330 domain-containing protein</fullName>
    </recommendedName>
</protein>
<sequence>MPTYYSVLEVTPTSDEWVEDYVAASHRLVHQHGGQYLARTNTHERLEGNRTNPTLRIIISWPSRQAAIDFMNDLEYIPHLQARIAGSESHHALIEGVDQLA</sequence>
<dbReference type="SUPFAM" id="SSF54909">
    <property type="entry name" value="Dimeric alpha+beta barrel"/>
    <property type="match status" value="1"/>
</dbReference>
<dbReference type="InterPro" id="IPR010753">
    <property type="entry name" value="DUF1330"/>
</dbReference>
<feature type="domain" description="DUF1330" evidence="1">
    <location>
        <begin position="5"/>
        <end position="97"/>
    </location>
</feature>
<dbReference type="Proteomes" id="UP000838672">
    <property type="component" value="Unassembled WGS sequence"/>
</dbReference>
<comment type="caution">
    <text evidence="2">The sequence shown here is derived from an EMBL/GenBank/DDBJ whole genome shotgun (WGS) entry which is preliminary data.</text>
</comment>
<proteinExistence type="predicted"/>
<dbReference type="EMBL" id="CAKLDI010000003">
    <property type="protein sequence ID" value="CAH0536290.1"/>
    <property type="molecule type" value="Genomic_DNA"/>
</dbReference>
<dbReference type="Gene3D" id="3.30.70.100">
    <property type="match status" value="1"/>
</dbReference>
<dbReference type="Pfam" id="PF07045">
    <property type="entry name" value="DUF1330"/>
    <property type="match status" value="1"/>
</dbReference>
<dbReference type="PANTHER" id="PTHR41521">
    <property type="match status" value="1"/>
</dbReference>
<organism evidence="2 3">
    <name type="scientific">Vibrio stylophorae</name>
    <dbReference type="NCBI Taxonomy" id="659351"/>
    <lineage>
        <taxon>Bacteria</taxon>
        <taxon>Pseudomonadati</taxon>
        <taxon>Pseudomonadota</taxon>
        <taxon>Gammaproteobacteria</taxon>
        <taxon>Vibrionales</taxon>
        <taxon>Vibrionaceae</taxon>
        <taxon>Vibrio</taxon>
    </lineage>
</organism>
<keyword evidence="3" id="KW-1185">Reference proteome</keyword>